<dbReference type="InterPro" id="IPR025870">
    <property type="entry name" value="Glyoxalase-like_dom"/>
</dbReference>
<dbReference type="RefSeq" id="WP_198092624.1">
    <property type="nucleotide sequence ID" value="NZ_JAEDAQ010000006.1"/>
</dbReference>
<gene>
    <name evidence="3" type="ORF">I9026_04915</name>
</gene>
<dbReference type="EMBL" id="JAEDAQ010000006">
    <property type="protein sequence ID" value="MBH9580709.1"/>
    <property type="molecule type" value="Genomic_DNA"/>
</dbReference>
<dbReference type="InterPro" id="IPR029068">
    <property type="entry name" value="Glyas_Bleomycin-R_OHBP_Dase"/>
</dbReference>
<proteinExistence type="predicted"/>
<evidence type="ECO:0000256" key="1">
    <source>
        <dbReference type="SAM" id="Coils"/>
    </source>
</evidence>
<dbReference type="Proteomes" id="UP000597038">
    <property type="component" value="Unassembled WGS sequence"/>
</dbReference>
<sequence length="230" mass="27414">MYKISHLQYKVKNLENAMKKFEQLGFDVERANKKSKNAFIWFETGPYIELIEMNSNLMPFAYLFRWIYGKAMKERWKKWCGNKEGFVDFAIETIEDECRNIQNFPKNKKILKDFGIKSNKVITWNRKNSKNEKISFSYLPIIPASLPFVVSDYSMNQRPSQVIHKNNIEKIQTVNFKCQEKEHELLKNILKNDKHLKLTIGTNSEIDRVLLKNKYGKIYRLTNHMMIESE</sequence>
<comment type="caution">
    <text evidence="3">The sequence shown here is derived from an EMBL/GenBank/DDBJ whole genome shotgun (WGS) entry which is preliminary data.</text>
</comment>
<accession>A0ABS0QNA6</accession>
<dbReference type="Pfam" id="PF13468">
    <property type="entry name" value="Glyoxalase_3"/>
    <property type="match status" value="1"/>
</dbReference>
<dbReference type="Gene3D" id="3.10.180.10">
    <property type="entry name" value="2,3-Dihydroxybiphenyl 1,2-Dioxygenase, domain 1"/>
    <property type="match status" value="1"/>
</dbReference>
<feature type="coiled-coil region" evidence="1">
    <location>
        <begin position="4"/>
        <end position="34"/>
    </location>
</feature>
<keyword evidence="4" id="KW-1185">Reference proteome</keyword>
<evidence type="ECO:0000259" key="2">
    <source>
        <dbReference type="Pfam" id="PF13468"/>
    </source>
</evidence>
<name>A0ABS0QNA6_9STAP</name>
<organism evidence="3 4">
    <name type="scientific">Staphylococcus felis</name>
    <dbReference type="NCBI Taxonomy" id="46127"/>
    <lineage>
        <taxon>Bacteria</taxon>
        <taxon>Bacillati</taxon>
        <taxon>Bacillota</taxon>
        <taxon>Bacilli</taxon>
        <taxon>Bacillales</taxon>
        <taxon>Staphylococcaceae</taxon>
        <taxon>Staphylococcus</taxon>
    </lineage>
</organism>
<protein>
    <submittedName>
        <fullName evidence="3">VOC family protein</fullName>
    </submittedName>
</protein>
<keyword evidence="1" id="KW-0175">Coiled coil</keyword>
<feature type="domain" description="Glyoxalase-like" evidence="2">
    <location>
        <begin position="5"/>
        <end position="182"/>
    </location>
</feature>
<evidence type="ECO:0000313" key="3">
    <source>
        <dbReference type="EMBL" id="MBH9580709.1"/>
    </source>
</evidence>
<reference evidence="3 4" key="1">
    <citation type="submission" date="2020-12" db="EMBL/GenBank/DDBJ databases">
        <title>Genomic analysis of Staphylococcus felis from a cat with skin infection.</title>
        <authorList>
            <person name="Aslantas O."/>
            <person name="Keskin O."/>
            <person name="Buyukaltay K."/>
            <person name="Gullu Yucetepe A."/>
        </authorList>
    </citation>
    <scope>NUCLEOTIDE SEQUENCE [LARGE SCALE GENOMIC DNA]</scope>
    <source>
        <strain evidence="3 4">HARRANVET</strain>
    </source>
</reference>
<evidence type="ECO:0000313" key="4">
    <source>
        <dbReference type="Proteomes" id="UP000597038"/>
    </source>
</evidence>